<keyword evidence="2" id="KW-1185">Reference proteome</keyword>
<sequence>MRLGQRIGLSCRHGPEEAAPTPPKLPVSPDECISAVKHLASEKLNVPVSQQCLLFKGKALADEHRLSDYSIGPESKLNLVIKPPEKTSPEEAGRRCVSPRQLLFGKYWLKFWVGITVLLMRRCGESAGAAAEGLRAEPVVAELR</sequence>
<organism evidence="1 2">
    <name type="scientific">Sphaerodactylus townsendi</name>
    <dbReference type="NCBI Taxonomy" id="933632"/>
    <lineage>
        <taxon>Eukaryota</taxon>
        <taxon>Metazoa</taxon>
        <taxon>Chordata</taxon>
        <taxon>Craniata</taxon>
        <taxon>Vertebrata</taxon>
        <taxon>Euteleostomi</taxon>
        <taxon>Lepidosauria</taxon>
        <taxon>Squamata</taxon>
        <taxon>Bifurcata</taxon>
        <taxon>Gekkota</taxon>
        <taxon>Sphaerodactylidae</taxon>
        <taxon>Sphaerodactylus</taxon>
    </lineage>
</organism>
<reference evidence="1" key="1">
    <citation type="submission" date="2021-08" db="EMBL/GenBank/DDBJ databases">
        <title>The first chromosome-level gecko genome reveals the dynamic sex chromosomes of Neotropical dwarf geckos (Sphaerodactylidae: Sphaerodactylus).</title>
        <authorList>
            <person name="Pinto B.J."/>
            <person name="Keating S.E."/>
            <person name="Gamble T."/>
        </authorList>
    </citation>
    <scope>NUCLEOTIDE SEQUENCE</scope>
    <source>
        <strain evidence="1">TG3544</strain>
    </source>
</reference>
<comment type="caution">
    <text evidence="1">The sequence shown here is derived from an EMBL/GenBank/DDBJ whole genome shotgun (WGS) entry which is preliminary data.</text>
</comment>
<gene>
    <name evidence="1" type="ORF">K3G42_009988</name>
</gene>
<protein>
    <submittedName>
        <fullName evidence="1">Uncharacterized protein</fullName>
    </submittedName>
</protein>
<proteinExistence type="predicted"/>
<dbReference type="Proteomes" id="UP000827872">
    <property type="component" value="Linkage Group LG02"/>
</dbReference>
<name>A0ACB8G1C5_9SAUR</name>
<evidence type="ECO:0000313" key="1">
    <source>
        <dbReference type="EMBL" id="KAH8013054.1"/>
    </source>
</evidence>
<evidence type="ECO:0000313" key="2">
    <source>
        <dbReference type="Proteomes" id="UP000827872"/>
    </source>
</evidence>
<accession>A0ACB8G1C5</accession>
<dbReference type="EMBL" id="CM037615">
    <property type="protein sequence ID" value="KAH8013054.1"/>
    <property type="molecule type" value="Genomic_DNA"/>
</dbReference>